<feature type="domain" description="Spt20-like SEP" evidence="2">
    <location>
        <begin position="24"/>
        <end position="159"/>
    </location>
</feature>
<organism evidence="3 4">
    <name type="scientific">Papiliotrema laurentii</name>
    <name type="common">Cryptococcus laurentii</name>
    <dbReference type="NCBI Taxonomy" id="5418"/>
    <lineage>
        <taxon>Eukaryota</taxon>
        <taxon>Fungi</taxon>
        <taxon>Dikarya</taxon>
        <taxon>Basidiomycota</taxon>
        <taxon>Agaricomycotina</taxon>
        <taxon>Tremellomycetes</taxon>
        <taxon>Tremellales</taxon>
        <taxon>Rhynchogastremaceae</taxon>
        <taxon>Papiliotrema</taxon>
    </lineage>
</organism>
<feature type="compositionally biased region" description="Low complexity" evidence="1">
    <location>
        <begin position="233"/>
        <end position="249"/>
    </location>
</feature>
<evidence type="ECO:0000259" key="2">
    <source>
        <dbReference type="Pfam" id="PF12090"/>
    </source>
</evidence>
<evidence type="ECO:0000313" key="4">
    <source>
        <dbReference type="Proteomes" id="UP001182556"/>
    </source>
</evidence>
<name>A0AAD9CXJ7_PAPLA</name>
<protein>
    <submittedName>
        <fullName evidence="3">Spt20 family-domain-containing protein</fullName>
    </submittedName>
</protein>
<proteinExistence type="predicted"/>
<sequence>MASASGYNHHRFARALLKKSRRWEASLTVELLPNYWRFEHSPVNFQYNGPMTPFLLALRSQVIPPSLIPFLYDIRPPVSFYDGCLVVQINDLRKTPMAQSRVVMRPAPEALAQTIDVMLERNGIVRDEGLALELESRIIAATSPPLYLGTSILPARNAALAITLTTPAHPNVSSSGSYRNPQGNLGVDDKSESEVLRKMMHAGERSSTGMGNFQPKWSILRVKEIMEERARAGAEAAQQGPQNPQQQQGQGQGQPGQPGPPGGPGQGQGPGQPGPPGQGQGGGASTNAGETKPKKSKKKRPAPPADDDAAANAAPAAGAGAPSKPKKKKTEAGGEKKKGAGAGTKKKAAAATAAAKTES</sequence>
<reference evidence="3" key="1">
    <citation type="submission" date="2023-02" db="EMBL/GenBank/DDBJ databases">
        <title>Identification and recombinant expression of a fungal hydrolase from Papiliotrema laurentii that hydrolyzes apple cutin and clears colloidal polyester polyurethane.</title>
        <authorList>
            <consortium name="DOE Joint Genome Institute"/>
            <person name="Roman V.A."/>
            <person name="Bojanowski C."/>
            <person name="Crable B.R."/>
            <person name="Wagner D.N."/>
            <person name="Hung C.S."/>
            <person name="Nadeau L.J."/>
            <person name="Schratz L."/>
            <person name="Haridas S."/>
            <person name="Pangilinan J."/>
            <person name="Lipzen A."/>
            <person name="Na H."/>
            <person name="Yan M."/>
            <person name="Ng V."/>
            <person name="Grigoriev I.V."/>
            <person name="Spatafora J.W."/>
            <person name="Barlow D."/>
            <person name="Biffinger J."/>
            <person name="Kelley-Loughnane N."/>
            <person name="Varaljay V.A."/>
            <person name="Crookes-Goodson W.J."/>
        </authorList>
    </citation>
    <scope>NUCLEOTIDE SEQUENCE</scope>
    <source>
        <strain evidence="3">5307AH</strain>
    </source>
</reference>
<feature type="compositionally biased region" description="Low complexity" evidence="1">
    <location>
        <begin position="349"/>
        <end position="359"/>
    </location>
</feature>
<feature type="compositionally biased region" description="Gly residues" evidence="1">
    <location>
        <begin position="264"/>
        <end position="284"/>
    </location>
</feature>
<dbReference type="InterPro" id="IPR046468">
    <property type="entry name" value="Spt20-like_SEP"/>
</dbReference>
<dbReference type="AlphaFoldDB" id="A0AAD9CXJ7"/>
<feature type="region of interest" description="Disordered" evidence="1">
    <location>
        <begin position="168"/>
        <end position="190"/>
    </location>
</feature>
<dbReference type="EMBL" id="JAODAN010000005">
    <property type="protein sequence ID" value="KAK1923941.1"/>
    <property type="molecule type" value="Genomic_DNA"/>
</dbReference>
<comment type="caution">
    <text evidence="3">The sequence shown here is derived from an EMBL/GenBank/DDBJ whole genome shotgun (WGS) entry which is preliminary data.</text>
</comment>
<keyword evidence="4" id="KW-1185">Reference proteome</keyword>
<evidence type="ECO:0000256" key="1">
    <source>
        <dbReference type="SAM" id="MobiDB-lite"/>
    </source>
</evidence>
<evidence type="ECO:0000313" key="3">
    <source>
        <dbReference type="EMBL" id="KAK1923941.1"/>
    </source>
</evidence>
<feature type="region of interest" description="Disordered" evidence="1">
    <location>
        <begin position="230"/>
        <end position="359"/>
    </location>
</feature>
<gene>
    <name evidence="3" type="ORF">DB88DRAFT_488516</name>
</gene>
<feature type="compositionally biased region" description="Low complexity" evidence="1">
    <location>
        <begin position="310"/>
        <end position="323"/>
    </location>
</feature>
<dbReference type="Pfam" id="PF12090">
    <property type="entry name" value="Spt20_SEP"/>
    <property type="match status" value="1"/>
</dbReference>
<accession>A0AAD9CXJ7</accession>
<dbReference type="Proteomes" id="UP001182556">
    <property type="component" value="Unassembled WGS sequence"/>
</dbReference>
<feature type="compositionally biased region" description="Polar residues" evidence="1">
    <location>
        <begin position="168"/>
        <end position="183"/>
    </location>
</feature>